<keyword evidence="2" id="KW-1185">Reference proteome</keyword>
<gene>
    <name evidence="1" type="ORF">JO379_006420</name>
</gene>
<reference evidence="1 2" key="1">
    <citation type="submission" date="2021-03" db="EMBL/GenBank/DDBJ databases">
        <title>Sequencing the genomes of 1000 actinobacteria strains.</title>
        <authorList>
            <person name="Klenk H.-P."/>
        </authorList>
    </citation>
    <scope>NUCLEOTIDE SEQUENCE [LARGE SCALE GENOMIC DNA]</scope>
    <source>
        <strain evidence="1 2">DSM 41480</strain>
    </source>
</reference>
<evidence type="ECO:0000313" key="1">
    <source>
        <dbReference type="EMBL" id="MBP2406951.1"/>
    </source>
</evidence>
<comment type="caution">
    <text evidence="1">The sequence shown here is derived from an EMBL/GenBank/DDBJ whole genome shotgun (WGS) entry which is preliminary data.</text>
</comment>
<dbReference type="Proteomes" id="UP001519291">
    <property type="component" value="Unassembled WGS sequence"/>
</dbReference>
<proteinExistence type="predicted"/>
<dbReference type="InterPro" id="IPR011033">
    <property type="entry name" value="PRC_barrel-like_sf"/>
</dbReference>
<protein>
    <submittedName>
        <fullName evidence="1">Uncharacterized protein YrrD</fullName>
    </submittedName>
</protein>
<sequence length="146" mass="15184">MVILFSQARGLPVVTAGEAAELGTVDALTIDASTQSISHIRLSGTRARSHAVLAWDLVRTVGQDAVIAHSAPAAETSPTAAPAHREALGSRVLTDLGDEHGSVKDIAFDPTTGHIDTLHTTRGPVPGPHLIGLGDYALVVRAHRPL</sequence>
<name>A0ABS4YDX5_9ACTN</name>
<dbReference type="GeneID" id="91573259"/>
<organism evidence="1 2">
    <name type="scientific">Streptomyces syringium</name>
    <dbReference type="NCBI Taxonomy" id="76729"/>
    <lineage>
        <taxon>Bacteria</taxon>
        <taxon>Bacillati</taxon>
        <taxon>Actinomycetota</taxon>
        <taxon>Actinomycetes</taxon>
        <taxon>Kitasatosporales</taxon>
        <taxon>Streptomycetaceae</taxon>
        <taxon>Streptomyces</taxon>
    </lineage>
</organism>
<dbReference type="Gene3D" id="2.30.30.240">
    <property type="entry name" value="PRC-barrel domain"/>
    <property type="match status" value="1"/>
</dbReference>
<accession>A0ABS4YDX5</accession>
<dbReference type="EMBL" id="JAGIOH010000001">
    <property type="protein sequence ID" value="MBP2406951.1"/>
    <property type="molecule type" value="Genomic_DNA"/>
</dbReference>
<dbReference type="SUPFAM" id="SSF50346">
    <property type="entry name" value="PRC-barrel domain"/>
    <property type="match status" value="2"/>
</dbReference>
<dbReference type="RefSeq" id="WP_245381608.1">
    <property type="nucleotide sequence ID" value="NZ_JAGIOH010000001.1"/>
</dbReference>
<evidence type="ECO:0000313" key="2">
    <source>
        <dbReference type="Proteomes" id="UP001519291"/>
    </source>
</evidence>